<proteinExistence type="predicted"/>
<comment type="caution">
    <text evidence="2">The sequence shown here is derived from an EMBL/GenBank/DDBJ whole genome shotgun (WGS) entry which is preliminary data.</text>
</comment>
<dbReference type="PANTHER" id="PTHR11412:SF146">
    <property type="entry name" value="CD109 ANTIGEN"/>
    <property type="match status" value="1"/>
</dbReference>
<reference evidence="2 3" key="1">
    <citation type="journal article" date="2021" name="Elife">
        <title>Chloroplast acquisition without the gene transfer in kleptoplastic sea slugs, Plakobranchus ocellatus.</title>
        <authorList>
            <person name="Maeda T."/>
            <person name="Takahashi S."/>
            <person name="Yoshida T."/>
            <person name="Shimamura S."/>
            <person name="Takaki Y."/>
            <person name="Nagai Y."/>
            <person name="Toyoda A."/>
            <person name="Suzuki Y."/>
            <person name="Arimoto A."/>
            <person name="Ishii H."/>
            <person name="Satoh N."/>
            <person name="Nishiyama T."/>
            <person name="Hasebe M."/>
            <person name="Maruyama T."/>
            <person name="Minagawa J."/>
            <person name="Obokata J."/>
            <person name="Shigenobu S."/>
        </authorList>
    </citation>
    <scope>NUCLEOTIDE SEQUENCE [LARGE SCALE GENOMIC DNA]</scope>
</reference>
<dbReference type="AlphaFoldDB" id="A0AAV4JLN0"/>
<dbReference type="EMBL" id="BMAT01006905">
    <property type="protein sequence ID" value="GFS21882.1"/>
    <property type="molecule type" value="Genomic_DNA"/>
</dbReference>
<feature type="domain" description="Alpha-2-macroglobulin bait region" evidence="1">
    <location>
        <begin position="1"/>
        <end position="121"/>
    </location>
</feature>
<accession>A0AAV4JLN0</accession>
<evidence type="ECO:0000313" key="2">
    <source>
        <dbReference type="EMBL" id="GFS21882.1"/>
    </source>
</evidence>
<dbReference type="SMART" id="SM01359">
    <property type="entry name" value="A2M_N_2"/>
    <property type="match status" value="1"/>
</dbReference>
<protein>
    <submittedName>
        <fullName evidence="2">CD109 antigen-like isoform X3</fullName>
    </submittedName>
</protein>
<dbReference type="Gene3D" id="2.60.40.1930">
    <property type="match status" value="1"/>
</dbReference>
<dbReference type="InterPro" id="IPR050473">
    <property type="entry name" value="A2M/Complement_sys"/>
</dbReference>
<evidence type="ECO:0000259" key="1">
    <source>
        <dbReference type="SMART" id="SM01359"/>
    </source>
</evidence>
<dbReference type="Proteomes" id="UP000762676">
    <property type="component" value="Unassembled WGS sequence"/>
</dbReference>
<gene>
    <name evidence="2" type="ORF">ElyMa_003349400</name>
</gene>
<evidence type="ECO:0000313" key="3">
    <source>
        <dbReference type="Proteomes" id="UP000762676"/>
    </source>
</evidence>
<organism evidence="2 3">
    <name type="scientific">Elysia marginata</name>
    <dbReference type="NCBI Taxonomy" id="1093978"/>
    <lineage>
        <taxon>Eukaryota</taxon>
        <taxon>Metazoa</taxon>
        <taxon>Spiralia</taxon>
        <taxon>Lophotrochozoa</taxon>
        <taxon>Mollusca</taxon>
        <taxon>Gastropoda</taxon>
        <taxon>Heterobranchia</taxon>
        <taxon>Euthyneura</taxon>
        <taxon>Panpulmonata</taxon>
        <taxon>Sacoglossa</taxon>
        <taxon>Placobranchoidea</taxon>
        <taxon>Plakobranchidae</taxon>
        <taxon>Elysia</taxon>
    </lineage>
</organism>
<feature type="non-terminal residue" evidence="2">
    <location>
        <position position="1"/>
    </location>
</feature>
<dbReference type="PANTHER" id="PTHR11412">
    <property type="entry name" value="MACROGLOBULIN / COMPLEMENT"/>
    <property type="match status" value="1"/>
</dbReference>
<keyword evidence="3" id="KW-1185">Reference proteome</keyword>
<dbReference type="InterPro" id="IPR011625">
    <property type="entry name" value="A2M_N_BRD"/>
</dbReference>
<name>A0AAV4JLN0_9GAST</name>
<dbReference type="Pfam" id="PF07703">
    <property type="entry name" value="A2M_BRD"/>
    <property type="match status" value="1"/>
</dbReference>
<sequence length="196" mass="22218">VNEFMIFHVRTSTYVPRIYYQIIAQSNIIIGDELEMTSNQKTFAIALSREMVPTAHIVVFYVRQPEELVVDVLNFFVDGTGQNQVKLDINLGKDFSRDTIEFNAYADPGSYAAFSGILLDLYSRGLSDGITENKLIDELMTYDSASNSSYKQLWRVSDTEFEYNFFHGYDYGVDATTSFVVSHKGQSTLKATLTSM</sequence>